<dbReference type="Proteomes" id="UP000075391">
    <property type="component" value="Unassembled WGS sequence"/>
</dbReference>
<evidence type="ECO:0000259" key="9">
    <source>
        <dbReference type="PROSITE" id="PS00662"/>
    </source>
</evidence>
<dbReference type="InterPro" id="IPR007831">
    <property type="entry name" value="T2SS_GspE_N"/>
</dbReference>
<dbReference type="Proteomes" id="UP000075799">
    <property type="component" value="Unassembled WGS sequence"/>
</dbReference>
<dbReference type="InterPro" id="IPR003593">
    <property type="entry name" value="AAA+_ATPase"/>
</dbReference>
<dbReference type="EMBL" id="LUKD01000006">
    <property type="protein sequence ID" value="KYG64266.1"/>
    <property type="molecule type" value="Genomic_DNA"/>
</dbReference>
<evidence type="ECO:0000313" key="12">
    <source>
        <dbReference type="Proteomes" id="UP000075391"/>
    </source>
</evidence>
<evidence type="ECO:0000256" key="5">
    <source>
        <dbReference type="ARBA" id="ARBA00022927"/>
    </source>
</evidence>
<dbReference type="GO" id="GO:0016887">
    <property type="term" value="F:ATP hydrolysis activity"/>
    <property type="evidence" value="ECO:0007669"/>
    <property type="project" value="TreeGrafter"/>
</dbReference>
<reference evidence="12 13" key="1">
    <citation type="submission" date="2016-03" db="EMBL/GenBank/DDBJ databases">
        <authorList>
            <person name="Ploux O."/>
        </authorList>
    </citation>
    <scope>NUCLEOTIDE SEQUENCE [LARGE SCALE GENOMIC DNA]</scope>
    <source>
        <strain evidence="10 12">BER2</strain>
        <strain evidence="11 13">EC13</strain>
    </source>
</reference>
<dbReference type="GO" id="GO:0005886">
    <property type="term" value="C:plasma membrane"/>
    <property type="evidence" value="ECO:0007669"/>
    <property type="project" value="TreeGrafter"/>
</dbReference>
<dbReference type="FunFam" id="3.40.50.300:FF:000398">
    <property type="entry name" value="Type IV pilus assembly ATPase PilB"/>
    <property type="match status" value="1"/>
</dbReference>
<keyword evidence="3" id="KW-0547">Nucleotide-binding</keyword>
<keyword evidence="2" id="KW-0813">Transport</keyword>
<dbReference type="SMART" id="SM00382">
    <property type="entry name" value="AAA"/>
    <property type="match status" value="1"/>
</dbReference>
<dbReference type="GO" id="GO:0008564">
    <property type="term" value="F:protein-exporting ATPase activity"/>
    <property type="evidence" value="ECO:0007669"/>
    <property type="project" value="UniProtKB-EC"/>
</dbReference>
<dbReference type="Pfam" id="PF05157">
    <property type="entry name" value="MshEN"/>
    <property type="match status" value="1"/>
</dbReference>
<evidence type="ECO:0000256" key="6">
    <source>
        <dbReference type="ARBA" id="ARBA00022967"/>
    </source>
</evidence>
<organism evidence="10 12">
    <name type="scientific">Bdellovibrio bacteriovorus</name>
    <dbReference type="NCBI Taxonomy" id="959"/>
    <lineage>
        <taxon>Bacteria</taxon>
        <taxon>Pseudomonadati</taxon>
        <taxon>Bdellovibrionota</taxon>
        <taxon>Bdellovibrionia</taxon>
        <taxon>Bdellovibrionales</taxon>
        <taxon>Pseudobdellovibrionaceae</taxon>
        <taxon>Bdellovibrio</taxon>
    </lineage>
</organism>
<dbReference type="Pfam" id="PF00437">
    <property type="entry name" value="T2SSE"/>
    <property type="match status" value="1"/>
</dbReference>
<keyword evidence="4" id="KW-0067">ATP-binding</keyword>
<dbReference type="EC" id="7.4.2.8" evidence="7"/>
<dbReference type="GO" id="GO:0015627">
    <property type="term" value="C:type II protein secretion system complex"/>
    <property type="evidence" value="ECO:0007669"/>
    <property type="project" value="InterPro"/>
</dbReference>
<evidence type="ECO:0000256" key="3">
    <source>
        <dbReference type="ARBA" id="ARBA00022741"/>
    </source>
</evidence>
<evidence type="ECO:0000313" key="10">
    <source>
        <dbReference type="EMBL" id="KYG60403.1"/>
    </source>
</evidence>
<protein>
    <recommendedName>
        <fullName evidence="7">protein-secreting ATPase</fullName>
        <ecNumber evidence="7">7.4.2.8</ecNumber>
    </recommendedName>
</protein>
<dbReference type="Gene3D" id="3.30.450.90">
    <property type="match status" value="1"/>
</dbReference>
<evidence type="ECO:0000256" key="2">
    <source>
        <dbReference type="ARBA" id="ARBA00022448"/>
    </source>
</evidence>
<name>A0A150WBV7_BDEBC</name>
<dbReference type="SUPFAM" id="SSF160246">
    <property type="entry name" value="EspE N-terminal domain-like"/>
    <property type="match status" value="1"/>
</dbReference>
<dbReference type="OrthoDB" id="5288019at2"/>
<sequence length="563" mass="61978">MASVDIQTILSKATSLSQDQIRSVLNNPSVVRPVTVGEALAAKEFSTADEVVADLCKELGLDFIRDIPVSDIAVDLIRDLPINYAKQHNVLPYKEESETLIALTSNPVNLKALDDLKVLFGKRVRPLVTTTSRIQDAINKVYEKSTANLSGLDEIEEEDYDLDDPIVDLLEAGEDDAPVIKMVNSLLFRAVKEKASDIHIEPYEKDMVVRFRMDGILFDVFKPPKKLQNAITSRIKVMANLNIAEKRLPQDGRIPLKVGGKDIDIRLSTVPTAHGERLVMRIQDRSSIVLELQQLGFSTENLDRLDDLLARSYGIFLVTGPTGSGKSTTLYGALSKLNKPDVNILTVEDPVEQRIHGIGQVQVNSKIGLTFAAGLRSFLRQDPDIIMVGEIRDLETAELAIQASLTGHLVLSTLHTNDSAGAFPRLIDFGVEPFLIATSIQGVVAQRLVRVLCPHCKAPYEPSDFELQTIGVTREEAKNSHICRAMGCNHCGQKGYSGRTTISELLIVTDDVRSLIMQRKDGNSIKKQAVANGMKTFRDHGVQKVLAGITTIEELASNTQLDI</sequence>
<dbReference type="RefSeq" id="WP_063208264.1">
    <property type="nucleotide sequence ID" value="NZ_CP168967.1"/>
</dbReference>
<comment type="similarity">
    <text evidence="1">Belongs to the GSP E family.</text>
</comment>
<dbReference type="NCBIfam" id="TIGR02533">
    <property type="entry name" value="type_II_gspE"/>
    <property type="match status" value="1"/>
</dbReference>
<dbReference type="EMBL" id="LUKF01000020">
    <property type="protein sequence ID" value="KYG60403.1"/>
    <property type="molecule type" value="Genomic_DNA"/>
</dbReference>
<dbReference type="InterPro" id="IPR037257">
    <property type="entry name" value="T2SS_E_N_sf"/>
</dbReference>
<dbReference type="PANTHER" id="PTHR30258">
    <property type="entry name" value="TYPE II SECRETION SYSTEM PROTEIN GSPE-RELATED"/>
    <property type="match status" value="1"/>
</dbReference>
<keyword evidence="5" id="KW-0653">Protein transport</keyword>
<dbReference type="InterPro" id="IPR027417">
    <property type="entry name" value="P-loop_NTPase"/>
</dbReference>
<dbReference type="InterPro" id="IPR013369">
    <property type="entry name" value="T2SS_GspE"/>
</dbReference>
<dbReference type="GO" id="GO:0005524">
    <property type="term" value="F:ATP binding"/>
    <property type="evidence" value="ECO:0007669"/>
    <property type="project" value="UniProtKB-KW"/>
</dbReference>
<dbReference type="CDD" id="cd01129">
    <property type="entry name" value="PulE-GspE-like"/>
    <property type="match status" value="1"/>
</dbReference>
<feature type="domain" description="Bacterial type II secretion system protein E" evidence="9">
    <location>
        <begin position="379"/>
        <end position="393"/>
    </location>
</feature>
<dbReference type="Gene3D" id="3.40.50.300">
    <property type="entry name" value="P-loop containing nucleotide triphosphate hydrolases"/>
    <property type="match status" value="1"/>
</dbReference>
<dbReference type="PANTHER" id="PTHR30258:SF2">
    <property type="entry name" value="COMG OPERON PROTEIN 1"/>
    <property type="match status" value="1"/>
</dbReference>
<accession>A0A150WBV7</accession>
<evidence type="ECO:0000256" key="7">
    <source>
        <dbReference type="ARBA" id="ARBA00024382"/>
    </source>
</evidence>
<evidence type="ECO:0000313" key="13">
    <source>
        <dbReference type="Proteomes" id="UP000075799"/>
    </source>
</evidence>
<comment type="caution">
    <text evidence="10">The sequence shown here is derived from an EMBL/GenBank/DDBJ whole genome shotgun (WGS) entry which is preliminary data.</text>
</comment>
<evidence type="ECO:0000256" key="1">
    <source>
        <dbReference type="ARBA" id="ARBA00006611"/>
    </source>
</evidence>
<evidence type="ECO:0000313" key="11">
    <source>
        <dbReference type="EMBL" id="KYG64266.1"/>
    </source>
</evidence>
<dbReference type="PROSITE" id="PS00662">
    <property type="entry name" value="T2SP_E"/>
    <property type="match status" value="1"/>
</dbReference>
<evidence type="ECO:0000256" key="4">
    <source>
        <dbReference type="ARBA" id="ARBA00022840"/>
    </source>
</evidence>
<dbReference type="InterPro" id="IPR001482">
    <property type="entry name" value="T2SS/T4SS_dom"/>
</dbReference>
<gene>
    <name evidence="10" type="ORF">AZI85_13110</name>
    <name evidence="11" type="ORF">AZI87_13580</name>
</gene>
<proteinExistence type="inferred from homology"/>
<dbReference type="GO" id="GO:0015628">
    <property type="term" value="P:protein secretion by the type II secretion system"/>
    <property type="evidence" value="ECO:0007669"/>
    <property type="project" value="InterPro"/>
</dbReference>
<comment type="catalytic activity">
    <reaction evidence="8">
        <text>ATP + H2O + cellular proteinSide 1 = ADP + phosphate + cellular proteinSide 2.</text>
        <dbReference type="EC" id="7.4.2.8"/>
    </reaction>
</comment>
<dbReference type="AlphaFoldDB" id="A0A150WBV7"/>
<dbReference type="SUPFAM" id="SSF52540">
    <property type="entry name" value="P-loop containing nucleoside triphosphate hydrolases"/>
    <property type="match status" value="1"/>
</dbReference>
<keyword evidence="6" id="KW-1278">Translocase</keyword>
<dbReference type="Gene3D" id="3.30.300.160">
    <property type="entry name" value="Type II secretion system, protein E, N-terminal domain"/>
    <property type="match status" value="1"/>
</dbReference>
<dbReference type="FunFam" id="3.30.450.90:FF:000001">
    <property type="entry name" value="Type II secretion system ATPase GspE"/>
    <property type="match status" value="1"/>
</dbReference>
<evidence type="ECO:0000256" key="8">
    <source>
        <dbReference type="ARBA" id="ARBA00034006"/>
    </source>
</evidence>